<sequence length="295" mass="33096">MAEAMGAGAAVIQLLEAAISVFKHINKAYKQGKNLANLLRQYEIELKEIRDLAVRVSTEESLKETDVSKQLTKLKACADRLCKFLPKLDAKDQSALRTFVQQLLRGQKDMKTLDDIMKQLDHAKDDLDRSISLHHLSITRKIHTAVEGMPKQKRRPTGFSLPARAKTTTMSSDSSSSSTETDDNDTPTESSSSDTEYETSSMNESRSPRVLIVEENEVTKGGFQSNNNCGDEDMLADTNVTIRKNKCVGGFQNNYSNKKADLEGLYNLQLAKQREQMLFYKDFGFSLKEILKVLT</sequence>
<protein>
    <recommendedName>
        <fullName evidence="5">Fungal N-terminal domain-containing protein</fullName>
    </recommendedName>
</protein>
<feature type="region of interest" description="Disordered" evidence="2">
    <location>
        <begin position="144"/>
        <end position="210"/>
    </location>
</feature>
<name>A0A6A5UB93_9PLEO</name>
<feature type="coiled-coil region" evidence="1">
    <location>
        <begin position="32"/>
        <end position="59"/>
    </location>
</feature>
<keyword evidence="4" id="KW-1185">Reference proteome</keyword>
<evidence type="ECO:0000256" key="1">
    <source>
        <dbReference type="SAM" id="Coils"/>
    </source>
</evidence>
<dbReference type="OrthoDB" id="3559235at2759"/>
<organism evidence="3 4">
    <name type="scientific">Byssothecium circinans</name>
    <dbReference type="NCBI Taxonomy" id="147558"/>
    <lineage>
        <taxon>Eukaryota</taxon>
        <taxon>Fungi</taxon>
        <taxon>Dikarya</taxon>
        <taxon>Ascomycota</taxon>
        <taxon>Pezizomycotina</taxon>
        <taxon>Dothideomycetes</taxon>
        <taxon>Pleosporomycetidae</taxon>
        <taxon>Pleosporales</taxon>
        <taxon>Massarineae</taxon>
        <taxon>Massarinaceae</taxon>
        <taxon>Byssothecium</taxon>
    </lineage>
</organism>
<keyword evidence="1" id="KW-0175">Coiled coil</keyword>
<proteinExistence type="predicted"/>
<feature type="compositionally biased region" description="Low complexity" evidence="2">
    <location>
        <begin position="187"/>
        <end position="201"/>
    </location>
</feature>
<evidence type="ECO:0008006" key="5">
    <source>
        <dbReference type="Google" id="ProtNLM"/>
    </source>
</evidence>
<evidence type="ECO:0000313" key="4">
    <source>
        <dbReference type="Proteomes" id="UP000800035"/>
    </source>
</evidence>
<evidence type="ECO:0000256" key="2">
    <source>
        <dbReference type="SAM" id="MobiDB-lite"/>
    </source>
</evidence>
<accession>A0A6A5UB93</accession>
<feature type="compositionally biased region" description="Low complexity" evidence="2">
    <location>
        <begin position="167"/>
        <end position="179"/>
    </location>
</feature>
<evidence type="ECO:0000313" key="3">
    <source>
        <dbReference type="EMBL" id="KAF1962185.1"/>
    </source>
</evidence>
<reference evidence="3" key="1">
    <citation type="journal article" date="2020" name="Stud. Mycol.">
        <title>101 Dothideomycetes genomes: a test case for predicting lifestyles and emergence of pathogens.</title>
        <authorList>
            <person name="Haridas S."/>
            <person name="Albert R."/>
            <person name="Binder M."/>
            <person name="Bloem J."/>
            <person name="Labutti K."/>
            <person name="Salamov A."/>
            <person name="Andreopoulos B."/>
            <person name="Baker S."/>
            <person name="Barry K."/>
            <person name="Bills G."/>
            <person name="Bluhm B."/>
            <person name="Cannon C."/>
            <person name="Castanera R."/>
            <person name="Culley D."/>
            <person name="Daum C."/>
            <person name="Ezra D."/>
            <person name="Gonzalez J."/>
            <person name="Henrissat B."/>
            <person name="Kuo A."/>
            <person name="Liang C."/>
            <person name="Lipzen A."/>
            <person name="Lutzoni F."/>
            <person name="Magnuson J."/>
            <person name="Mondo S."/>
            <person name="Nolan M."/>
            <person name="Ohm R."/>
            <person name="Pangilinan J."/>
            <person name="Park H.-J."/>
            <person name="Ramirez L."/>
            <person name="Alfaro M."/>
            <person name="Sun H."/>
            <person name="Tritt A."/>
            <person name="Yoshinaga Y."/>
            <person name="Zwiers L.-H."/>
            <person name="Turgeon B."/>
            <person name="Goodwin S."/>
            <person name="Spatafora J."/>
            <person name="Crous P."/>
            <person name="Grigoriev I."/>
        </authorList>
    </citation>
    <scope>NUCLEOTIDE SEQUENCE</scope>
    <source>
        <strain evidence="3">CBS 675.92</strain>
    </source>
</reference>
<dbReference type="AlphaFoldDB" id="A0A6A5UB93"/>
<dbReference type="Proteomes" id="UP000800035">
    <property type="component" value="Unassembled WGS sequence"/>
</dbReference>
<dbReference type="EMBL" id="ML976979">
    <property type="protein sequence ID" value="KAF1962185.1"/>
    <property type="molecule type" value="Genomic_DNA"/>
</dbReference>
<gene>
    <name evidence="3" type="ORF">CC80DRAFT_487707</name>
</gene>